<gene>
    <name evidence="1" type="ORF">GCM10023156_50990</name>
</gene>
<comment type="caution">
    <text evidence="1">The sequence shown here is derived from an EMBL/GenBank/DDBJ whole genome shotgun (WGS) entry which is preliminary data.</text>
</comment>
<accession>A0ABP8NED8</accession>
<keyword evidence="2" id="KW-1185">Reference proteome</keyword>
<evidence type="ECO:0000313" key="1">
    <source>
        <dbReference type="EMBL" id="GAA4464457.1"/>
    </source>
</evidence>
<proteinExistence type="predicted"/>
<reference evidence="2" key="1">
    <citation type="journal article" date="2019" name="Int. J. Syst. Evol. Microbiol.">
        <title>The Global Catalogue of Microorganisms (GCM) 10K type strain sequencing project: providing services to taxonomists for standard genome sequencing and annotation.</title>
        <authorList>
            <consortium name="The Broad Institute Genomics Platform"/>
            <consortium name="The Broad Institute Genome Sequencing Center for Infectious Disease"/>
            <person name="Wu L."/>
            <person name="Ma J."/>
        </authorList>
    </citation>
    <scope>NUCLEOTIDE SEQUENCE [LARGE SCALE GENOMIC DNA]</scope>
    <source>
        <strain evidence="2">JCM 17759</strain>
    </source>
</reference>
<name>A0ABP8NED8_9BACT</name>
<evidence type="ECO:0008006" key="3">
    <source>
        <dbReference type="Google" id="ProtNLM"/>
    </source>
</evidence>
<protein>
    <recommendedName>
        <fullName evidence="3">SMI1/KNR4 family protein</fullName>
    </recommendedName>
</protein>
<dbReference type="EMBL" id="BAABGA010000069">
    <property type="protein sequence ID" value="GAA4464457.1"/>
    <property type="molecule type" value="Genomic_DNA"/>
</dbReference>
<sequence length="118" mass="13354">MMGHDSGRLLTHDHYAATYSHVLDMTTQCREDRDKFPDCGLPTLPPDALVIVGRLGEQFMMIRCSASDDSPVWYFNEYDGEIKQSFGSVLDWLDSLADEAENAIANGYYKRFPNGTRP</sequence>
<evidence type="ECO:0000313" key="2">
    <source>
        <dbReference type="Proteomes" id="UP001500840"/>
    </source>
</evidence>
<dbReference type="Proteomes" id="UP001500840">
    <property type="component" value="Unassembled WGS sequence"/>
</dbReference>
<organism evidence="1 2">
    <name type="scientific">Novipirellula rosea</name>
    <dbReference type="NCBI Taxonomy" id="1031540"/>
    <lineage>
        <taxon>Bacteria</taxon>
        <taxon>Pseudomonadati</taxon>
        <taxon>Planctomycetota</taxon>
        <taxon>Planctomycetia</taxon>
        <taxon>Pirellulales</taxon>
        <taxon>Pirellulaceae</taxon>
        <taxon>Novipirellula</taxon>
    </lineage>
</organism>